<keyword evidence="1" id="KW-0472">Membrane</keyword>
<dbReference type="OrthoDB" id="2349131at2"/>
<dbReference type="EMBL" id="FPIY01000003">
    <property type="protein sequence ID" value="SFW56656.1"/>
    <property type="molecule type" value="Genomic_DNA"/>
</dbReference>
<protein>
    <recommendedName>
        <fullName evidence="4">4-amino-4-deoxy-L-arabinose transferase</fullName>
    </recommendedName>
</protein>
<feature type="transmembrane region" description="Helical" evidence="1">
    <location>
        <begin position="12"/>
        <end position="31"/>
    </location>
</feature>
<gene>
    <name evidence="2" type="ORF">SAMN05660313_02502</name>
</gene>
<evidence type="ECO:0000256" key="1">
    <source>
        <dbReference type="SAM" id="Phobius"/>
    </source>
</evidence>
<name>A0A1K1Q9P5_9FLAO</name>
<reference evidence="3" key="1">
    <citation type="submission" date="2016-11" db="EMBL/GenBank/DDBJ databases">
        <authorList>
            <person name="Varghese N."/>
            <person name="Submissions S."/>
        </authorList>
    </citation>
    <scope>NUCLEOTIDE SEQUENCE [LARGE SCALE GENOMIC DNA]</scope>
    <source>
        <strain evidence="3">DSM 24786</strain>
    </source>
</reference>
<evidence type="ECO:0000313" key="2">
    <source>
        <dbReference type="EMBL" id="SFW56656.1"/>
    </source>
</evidence>
<dbReference type="AlphaFoldDB" id="A0A1K1Q9P5"/>
<dbReference type="Proteomes" id="UP000183257">
    <property type="component" value="Unassembled WGS sequence"/>
</dbReference>
<feature type="transmembrane region" description="Helical" evidence="1">
    <location>
        <begin position="215"/>
        <end position="235"/>
    </location>
</feature>
<dbReference type="Pfam" id="PF19510">
    <property type="entry name" value="DUF6044"/>
    <property type="match status" value="1"/>
</dbReference>
<feature type="transmembrane region" description="Helical" evidence="1">
    <location>
        <begin position="172"/>
        <end position="203"/>
    </location>
</feature>
<feature type="transmembrane region" description="Helical" evidence="1">
    <location>
        <begin position="129"/>
        <end position="146"/>
    </location>
</feature>
<evidence type="ECO:0000313" key="3">
    <source>
        <dbReference type="Proteomes" id="UP000183257"/>
    </source>
</evidence>
<dbReference type="InterPro" id="IPR046107">
    <property type="entry name" value="DUF6044"/>
</dbReference>
<feature type="transmembrane region" description="Helical" evidence="1">
    <location>
        <begin position="338"/>
        <end position="357"/>
    </location>
</feature>
<dbReference type="STRING" id="76595.SAMN05660313_02502"/>
<organism evidence="2 3">
    <name type="scientific">Cellulophaga fucicola</name>
    <dbReference type="NCBI Taxonomy" id="76595"/>
    <lineage>
        <taxon>Bacteria</taxon>
        <taxon>Pseudomonadati</taxon>
        <taxon>Bacteroidota</taxon>
        <taxon>Flavobacteriia</taxon>
        <taxon>Flavobacteriales</taxon>
        <taxon>Flavobacteriaceae</taxon>
        <taxon>Cellulophaga</taxon>
    </lineage>
</organism>
<dbReference type="RefSeq" id="WP_072304131.1">
    <property type="nucleotide sequence ID" value="NZ_FPIY01000003.1"/>
</dbReference>
<keyword evidence="3" id="KW-1185">Reference proteome</keyword>
<evidence type="ECO:0008006" key="4">
    <source>
        <dbReference type="Google" id="ProtNLM"/>
    </source>
</evidence>
<feature type="transmembrane region" description="Helical" evidence="1">
    <location>
        <begin position="88"/>
        <end position="117"/>
    </location>
</feature>
<sequence>MRKLSSFFRQNVLFFGGLFILVTPYFFWYSLAGESYVLIHDNIDSEFVYIKNIIEEGVTLSFGSEPIIERVMNGLPRGLLRSGLNFTFLLFALLSPIIAYITNHLFVHIIGFVGMYLLLKRFFVKNNDWLVVLISLCFGFLSYYQIQYGISISGQPILLFAFLNLLYKKQKWYDWCIIVLFPFFSFLIVTLPFFVPFLLLLGLIYTKKNSFPRNFFLGILILCLVNLLVEIQLIYTTFFQSDIISHRTEWQVLKPSFNNVLDTAKTYFSATHYHSGLLDVRPILALFLIAILFSKLKFKGEVKFVFCSILFIIIWVCLNPYLVYFLNDFSIFRSFNSLRFYFILPFLWLLLLALILNKLNAKSSIKKLIGVLLLTFCLFNIIDNNKEYTNNIKSYFGLEIGGPNFNEFYAEDLFEEISTFLGREEVAKHNFLNLGIYPNIAQYNGFKTLDSYQNNYQLSYKHQFEKIIKEELYKNDKIKMYFINWGSRCYLFSSELGRKYLFSKKTNTVVKNLDLDAKVFKEMNGKYLISSVPIMNYEEINFKFLKSFSNSNSYWKLYLYKVDI</sequence>
<feature type="transmembrane region" description="Helical" evidence="1">
    <location>
        <begin position="273"/>
        <end position="293"/>
    </location>
</feature>
<keyword evidence="1" id="KW-0812">Transmembrane</keyword>
<proteinExistence type="predicted"/>
<accession>A0A1K1Q9P5</accession>
<feature type="transmembrane region" description="Helical" evidence="1">
    <location>
        <begin position="305"/>
        <end position="326"/>
    </location>
</feature>
<keyword evidence="1" id="KW-1133">Transmembrane helix</keyword>